<dbReference type="OrthoDB" id="2679581at2"/>
<accession>A0A419SFQ9</accession>
<keyword evidence="2" id="KW-1185">Reference proteome</keyword>
<protein>
    <submittedName>
        <fullName evidence="1">Uncharacterized protein</fullName>
    </submittedName>
</protein>
<evidence type="ECO:0000313" key="2">
    <source>
        <dbReference type="Proteomes" id="UP000284219"/>
    </source>
</evidence>
<dbReference type="AlphaFoldDB" id="A0A419SFQ9"/>
<dbReference type="RefSeq" id="WP_120190091.1">
    <property type="nucleotide sequence ID" value="NZ_MCHY01000009.1"/>
</dbReference>
<sequence>MNEVVKRRLEENLGHVIEIQTKSKGKIKGLLSWISPDCCMAEVKLHTGEINTVLDTQIKSIRKI</sequence>
<comment type="caution">
    <text evidence="1">The sequence shown here is derived from an EMBL/GenBank/DDBJ whole genome shotgun (WGS) entry which is preliminary data.</text>
</comment>
<dbReference type="EMBL" id="MCHY01000009">
    <property type="protein sequence ID" value="RKD22618.1"/>
    <property type="molecule type" value="Genomic_DNA"/>
</dbReference>
<proteinExistence type="predicted"/>
<organism evidence="1 2">
    <name type="scientific">Ammoniphilus oxalaticus</name>
    <dbReference type="NCBI Taxonomy" id="66863"/>
    <lineage>
        <taxon>Bacteria</taxon>
        <taxon>Bacillati</taxon>
        <taxon>Bacillota</taxon>
        <taxon>Bacilli</taxon>
        <taxon>Bacillales</taxon>
        <taxon>Paenibacillaceae</taxon>
        <taxon>Aneurinibacillus group</taxon>
        <taxon>Ammoniphilus</taxon>
    </lineage>
</organism>
<reference evidence="1 2" key="1">
    <citation type="submission" date="2016-08" db="EMBL/GenBank/DDBJ databases">
        <title>Novel Firmicute Genomes.</title>
        <authorList>
            <person name="Poppleton D.I."/>
            <person name="Gribaldo S."/>
        </authorList>
    </citation>
    <scope>NUCLEOTIDE SEQUENCE [LARGE SCALE GENOMIC DNA]</scope>
    <source>
        <strain evidence="1 2">RAOx-1</strain>
    </source>
</reference>
<dbReference type="Proteomes" id="UP000284219">
    <property type="component" value="Unassembled WGS sequence"/>
</dbReference>
<gene>
    <name evidence="1" type="ORF">BEP19_10175</name>
</gene>
<name>A0A419SFQ9_9BACL</name>
<evidence type="ECO:0000313" key="1">
    <source>
        <dbReference type="EMBL" id="RKD22618.1"/>
    </source>
</evidence>